<feature type="transmembrane region" description="Helical" evidence="6">
    <location>
        <begin position="188"/>
        <end position="206"/>
    </location>
</feature>
<dbReference type="InterPro" id="IPR000412">
    <property type="entry name" value="ABC_2_transport"/>
</dbReference>
<dbReference type="PROSITE" id="PS51012">
    <property type="entry name" value="ABC_TM2"/>
    <property type="match status" value="1"/>
</dbReference>
<evidence type="ECO:0000256" key="3">
    <source>
        <dbReference type="ARBA" id="ARBA00022989"/>
    </source>
</evidence>
<feature type="transmembrane region" description="Helical" evidence="6">
    <location>
        <begin position="138"/>
        <end position="156"/>
    </location>
</feature>
<comment type="caution">
    <text evidence="6">Lacks conserved residue(s) required for the propagation of feature annotation.</text>
</comment>
<dbReference type="AlphaFoldDB" id="A0A941ESN9"/>
<feature type="transmembrane region" description="Helical" evidence="6">
    <location>
        <begin position="162"/>
        <end position="181"/>
    </location>
</feature>
<dbReference type="RefSeq" id="WP_212531814.1">
    <property type="nucleotide sequence ID" value="NZ_JAGSOG010000197.1"/>
</dbReference>
<dbReference type="Pfam" id="PF01061">
    <property type="entry name" value="ABC2_membrane"/>
    <property type="match status" value="1"/>
</dbReference>
<reference evidence="8" key="1">
    <citation type="submission" date="2021-04" db="EMBL/GenBank/DDBJ databases">
        <title>Genome based classification of Actinospica acidithermotolerans sp. nov., an actinobacterium isolated from an Indonesian hot spring.</title>
        <authorList>
            <person name="Kusuma A.B."/>
            <person name="Putra K.E."/>
            <person name="Nafisah S."/>
            <person name="Loh J."/>
            <person name="Nouioui I."/>
            <person name="Goodfellow M."/>
        </authorList>
    </citation>
    <scope>NUCLEOTIDE SEQUENCE</scope>
    <source>
        <strain evidence="8">CSCA 57</strain>
    </source>
</reference>
<sequence length="269" mass="28748">MTLTLTAVAPAPAHRRHVGPAAAVVGRNLLVLRHEWTTLAFGVLEPVLYLLSIGVGVGRMIGTVPGLDRQVAYATYVGPALMAMAAMNGTLNATAQSVFMRLRFGNTYRIMLATPLRPVDVARGEIGTAVLRGTIEGGGFLAVMAVFGVVHSPWALLDVPGALLVGFAFAGIGLVTATYLRDWPDFQLLELVLLPMFLFATTFYPLSVYPGPVQALVRCLPLYHSINILREPALGQVGTNLIAPTVYLAAVGLAGFWLAVRRLDARLSD</sequence>
<evidence type="ECO:0000256" key="6">
    <source>
        <dbReference type="RuleBase" id="RU361157"/>
    </source>
</evidence>
<comment type="similarity">
    <text evidence="6">Belongs to the ABC-2 integral membrane protein family.</text>
</comment>
<dbReference type="InterPro" id="IPR051784">
    <property type="entry name" value="Nod_factor_ABC_transporter"/>
</dbReference>
<feature type="transmembrane region" description="Helical" evidence="6">
    <location>
        <begin position="39"/>
        <end position="61"/>
    </location>
</feature>
<feature type="domain" description="ABC transmembrane type-2" evidence="7">
    <location>
        <begin position="37"/>
        <end position="266"/>
    </location>
</feature>
<evidence type="ECO:0000313" key="9">
    <source>
        <dbReference type="Proteomes" id="UP000675781"/>
    </source>
</evidence>
<dbReference type="EMBL" id="JAGSOG010000197">
    <property type="protein sequence ID" value="MBR7837347.1"/>
    <property type="molecule type" value="Genomic_DNA"/>
</dbReference>
<feature type="transmembrane region" description="Helical" evidence="6">
    <location>
        <begin position="241"/>
        <end position="260"/>
    </location>
</feature>
<keyword evidence="3 6" id="KW-1133">Transmembrane helix</keyword>
<name>A0A941ESN9_9ACTN</name>
<accession>A0A941ESN9</accession>
<dbReference type="PANTHER" id="PTHR43229:SF2">
    <property type="entry name" value="NODULATION PROTEIN J"/>
    <property type="match status" value="1"/>
</dbReference>
<evidence type="ECO:0000256" key="5">
    <source>
        <dbReference type="ARBA" id="ARBA00023251"/>
    </source>
</evidence>
<gene>
    <name evidence="8" type="ORF">KDL01_28975</name>
</gene>
<organism evidence="8 9">
    <name type="scientific">Actinospica durhamensis</name>
    <dbReference type="NCBI Taxonomy" id="1508375"/>
    <lineage>
        <taxon>Bacteria</taxon>
        <taxon>Bacillati</taxon>
        <taxon>Actinomycetota</taxon>
        <taxon>Actinomycetes</taxon>
        <taxon>Catenulisporales</taxon>
        <taxon>Actinospicaceae</taxon>
        <taxon>Actinospica</taxon>
    </lineage>
</organism>
<comment type="caution">
    <text evidence="8">The sequence shown here is derived from an EMBL/GenBank/DDBJ whole genome shotgun (WGS) entry which is preliminary data.</text>
</comment>
<dbReference type="PRINTS" id="PR00164">
    <property type="entry name" value="ABC2TRNSPORT"/>
</dbReference>
<dbReference type="PIRSF" id="PIRSF006648">
    <property type="entry name" value="DrrB"/>
    <property type="match status" value="1"/>
</dbReference>
<comment type="subcellular location">
    <subcellularLocation>
        <location evidence="6">Cell membrane</location>
        <topology evidence="6">Multi-pass membrane protein</topology>
    </subcellularLocation>
    <subcellularLocation>
        <location evidence="1">Membrane</location>
        <topology evidence="1">Multi-pass membrane protein</topology>
    </subcellularLocation>
</comment>
<evidence type="ECO:0000313" key="8">
    <source>
        <dbReference type="EMBL" id="MBR7837347.1"/>
    </source>
</evidence>
<proteinExistence type="inferred from homology"/>
<dbReference type="GO" id="GO:0046677">
    <property type="term" value="P:response to antibiotic"/>
    <property type="evidence" value="ECO:0007669"/>
    <property type="project" value="UniProtKB-KW"/>
</dbReference>
<dbReference type="GO" id="GO:0043190">
    <property type="term" value="C:ATP-binding cassette (ABC) transporter complex"/>
    <property type="evidence" value="ECO:0007669"/>
    <property type="project" value="InterPro"/>
</dbReference>
<keyword evidence="5" id="KW-0046">Antibiotic resistance</keyword>
<protein>
    <recommendedName>
        <fullName evidence="6">Transport permease protein</fullName>
    </recommendedName>
</protein>
<keyword evidence="6" id="KW-0813">Transport</keyword>
<dbReference type="GO" id="GO:0140359">
    <property type="term" value="F:ABC-type transporter activity"/>
    <property type="evidence" value="ECO:0007669"/>
    <property type="project" value="InterPro"/>
</dbReference>
<keyword evidence="6" id="KW-1003">Cell membrane</keyword>
<keyword evidence="4 6" id="KW-0472">Membrane</keyword>
<evidence type="ECO:0000256" key="4">
    <source>
        <dbReference type="ARBA" id="ARBA00023136"/>
    </source>
</evidence>
<dbReference type="InterPro" id="IPR047817">
    <property type="entry name" value="ABC2_TM_bact-type"/>
</dbReference>
<keyword evidence="9" id="KW-1185">Reference proteome</keyword>
<evidence type="ECO:0000256" key="2">
    <source>
        <dbReference type="ARBA" id="ARBA00022692"/>
    </source>
</evidence>
<evidence type="ECO:0000259" key="7">
    <source>
        <dbReference type="PROSITE" id="PS51012"/>
    </source>
</evidence>
<evidence type="ECO:0000256" key="1">
    <source>
        <dbReference type="ARBA" id="ARBA00004141"/>
    </source>
</evidence>
<keyword evidence="2 6" id="KW-0812">Transmembrane</keyword>
<dbReference type="InterPro" id="IPR013525">
    <property type="entry name" value="ABC2_TM"/>
</dbReference>
<dbReference type="Proteomes" id="UP000675781">
    <property type="component" value="Unassembled WGS sequence"/>
</dbReference>
<dbReference type="PANTHER" id="PTHR43229">
    <property type="entry name" value="NODULATION PROTEIN J"/>
    <property type="match status" value="1"/>
</dbReference>